<dbReference type="GO" id="GO:0050684">
    <property type="term" value="P:regulation of mRNA processing"/>
    <property type="evidence" value="ECO:0007669"/>
    <property type="project" value="TreeGrafter"/>
</dbReference>
<dbReference type="Proteomes" id="UP000323067">
    <property type="component" value="Chromosome iv"/>
</dbReference>
<keyword evidence="2" id="KW-0723">Serine/threonine-protein kinase</keyword>
<feature type="binding site" evidence="9">
    <location>
        <position position="158"/>
    </location>
    <ligand>
        <name>ATP</name>
        <dbReference type="ChEBI" id="CHEBI:30616"/>
    </ligand>
</feature>
<evidence type="ECO:0000256" key="2">
    <source>
        <dbReference type="ARBA" id="ARBA00022527"/>
    </source>
</evidence>
<dbReference type="Pfam" id="PF00069">
    <property type="entry name" value="Pkinase"/>
    <property type="match status" value="2"/>
</dbReference>
<keyword evidence="3" id="KW-0808">Transferase</keyword>
<dbReference type="VEuPathDB" id="FungiDB:A9K55_002271"/>
<keyword evidence="5 11" id="KW-0418">Kinase</keyword>
<feature type="domain" description="Protein kinase" evidence="10">
    <location>
        <begin position="129"/>
        <end position="498"/>
    </location>
</feature>
<dbReference type="GO" id="GO:0004674">
    <property type="term" value="F:protein serine/threonine kinase activity"/>
    <property type="evidence" value="ECO:0007669"/>
    <property type="project" value="UniProtKB-KW"/>
</dbReference>
<evidence type="ECO:0000256" key="8">
    <source>
        <dbReference type="ARBA" id="ARBA00048679"/>
    </source>
</evidence>
<dbReference type="InterPro" id="IPR017441">
    <property type="entry name" value="Protein_kinase_ATP_BS"/>
</dbReference>
<dbReference type="PANTHER" id="PTHR47634:SF9">
    <property type="entry name" value="PROTEIN KINASE DOMAIN-CONTAINING PROTEIN-RELATED"/>
    <property type="match status" value="1"/>
</dbReference>
<dbReference type="InterPro" id="IPR000719">
    <property type="entry name" value="Prot_kinase_dom"/>
</dbReference>
<dbReference type="GO" id="GO:0005524">
    <property type="term" value="F:ATP binding"/>
    <property type="evidence" value="ECO:0007669"/>
    <property type="project" value="UniProtKB-UniRule"/>
</dbReference>
<dbReference type="EC" id="2.7.11.1" evidence="1"/>
<proteinExistence type="predicted"/>
<dbReference type="PROSITE" id="PS50011">
    <property type="entry name" value="PROTEIN_KINASE_DOM"/>
    <property type="match status" value="1"/>
</dbReference>
<dbReference type="AlphaFoldDB" id="A0A2H4S724"/>
<dbReference type="InterPro" id="IPR011009">
    <property type="entry name" value="Kinase-like_dom_sf"/>
</dbReference>
<evidence type="ECO:0000256" key="9">
    <source>
        <dbReference type="PROSITE-ProRule" id="PRU10141"/>
    </source>
</evidence>
<comment type="catalytic activity">
    <reaction evidence="8">
        <text>L-seryl-[protein] + ATP = O-phospho-L-seryl-[protein] + ADP + H(+)</text>
        <dbReference type="Rhea" id="RHEA:17989"/>
        <dbReference type="Rhea" id="RHEA-COMP:9863"/>
        <dbReference type="Rhea" id="RHEA-COMP:11604"/>
        <dbReference type="ChEBI" id="CHEBI:15378"/>
        <dbReference type="ChEBI" id="CHEBI:29999"/>
        <dbReference type="ChEBI" id="CHEBI:30616"/>
        <dbReference type="ChEBI" id="CHEBI:83421"/>
        <dbReference type="ChEBI" id="CHEBI:456216"/>
        <dbReference type="EC" id="2.7.11.1"/>
    </reaction>
</comment>
<gene>
    <name evidence="11" type="ORF">A9K55_002271</name>
</gene>
<sequence>MQFCSYLPRNARARDMHRIDAHFSSPELRNLLPASIYLRRYRDQCSGMKMFRARLNTPVSALLHQPLPRGFRHVSFRNNLTLPTGRLASNMSEQSIIKYNWIPEVETLSSYRPGGYHPVMIGDIFHDRYIIADKLGFGGYSTVWLARDTHQNQYVALKINMSSTHTREAQILRAVAAPTKVPLTTTSGVSWIPQFLDEFFVEGPNGKHSCYAVNPARSDLRETSFSRLFSLEVSHAIAYELVLAVAYLHSRGVVHGDIHLGNVLVRPPSDFDNLSIDELHAEYGEPETVPITRCDGEPLPPNCPAEAVVPLYLGKHAADFDLNDAKITLSDFGEAFSPDTEERLGKDCHTPLPFRAPEARFEPDEPLTASSDIWSLATALWEIIGMKAVFSTDFVSPDEIIAQHNDVLGPMPKEWLEKWQARPEFFDDSGAPTESYRRKQWSTLDESLETSIQQYRREDGNEMSPGEAKAFIELMRWMLSYRPSDRPTAEQVLGSEWLSKWARPDLMKKLGGVVALIARSSTDKMEFDDPDEYDITFPRRQIAWQLGSEVTQVQPTLILKKGAKVRPSEMAAMNLIHKHAPSIPVPSIEGYDFRYRDGDAYYGELLMDYIPGETLMTAWAKLDDQGKGRICQNIWDIVAAMRSSVPRPEDLAPGLYRTVDGHPSYDPLLGDNNDVTPREMDDETLRTRIWRRYVATNGLSYKDGASVKDELPHSDKSVFTHGDLAPRNIMVDDAGRITAVLDWEYAGWYPDYWEYMQMMKFCDPLEYEWQRWMTQTRPEPWDISAFRKAWRVLF</sequence>
<dbReference type="Gene3D" id="3.30.200.20">
    <property type="entry name" value="Phosphorylase Kinase, domain 1"/>
    <property type="match status" value="1"/>
</dbReference>
<reference evidence="11 12" key="1">
    <citation type="journal article" date="2017" name="BMC Genomics">
        <title>Chromosome level assembly and secondary metabolite potential of the parasitic fungus Cordyceps militaris.</title>
        <authorList>
            <person name="Kramer G.J."/>
            <person name="Nodwell J.R."/>
        </authorList>
    </citation>
    <scope>NUCLEOTIDE SEQUENCE [LARGE SCALE GENOMIC DNA]</scope>
    <source>
        <strain evidence="11 12">ATCC 34164</strain>
    </source>
</reference>
<evidence type="ECO:0000313" key="12">
    <source>
        <dbReference type="Proteomes" id="UP000323067"/>
    </source>
</evidence>
<evidence type="ECO:0000256" key="1">
    <source>
        <dbReference type="ARBA" id="ARBA00012513"/>
    </source>
</evidence>
<dbReference type="InterPro" id="IPR051334">
    <property type="entry name" value="SRPK"/>
</dbReference>
<dbReference type="SMART" id="SM00220">
    <property type="entry name" value="S_TKc"/>
    <property type="match status" value="1"/>
</dbReference>
<keyword evidence="4 9" id="KW-0547">Nucleotide-binding</keyword>
<dbReference type="SUPFAM" id="SSF56112">
    <property type="entry name" value="Protein kinase-like (PK-like)"/>
    <property type="match status" value="2"/>
</dbReference>
<dbReference type="OrthoDB" id="5404599at2759"/>
<comment type="catalytic activity">
    <reaction evidence="7">
        <text>L-threonyl-[protein] + ATP = O-phospho-L-threonyl-[protein] + ADP + H(+)</text>
        <dbReference type="Rhea" id="RHEA:46608"/>
        <dbReference type="Rhea" id="RHEA-COMP:11060"/>
        <dbReference type="Rhea" id="RHEA-COMP:11605"/>
        <dbReference type="ChEBI" id="CHEBI:15378"/>
        <dbReference type="ChEBI" id="CHEBI:30013"/>
        <dbReference type="ChEBI" id="CHEBI:30616"/>
        <dbReference type="ChEBI" id="CHEBI:61977"/>
        <dbReference type="ChEBI" id="CHEBI:456216"/>
        <dbReference type="EC" id="2.7.11.1"/>
    </reaction>
</comment>
<dbReference type="VEuPathDB" id="FungiDB:CCM_09516"/>
<evidence type="ECO:0000256" key="4">
    <source>
        <dbReference type="ARBA" id="ARBA00022741"/>
    </source>
</evidence>
<keyword evidence="6 9" id="KW-0067">ATP-binding</keyword>
<evidence type="ECO:0000256" key="6">
    <source>
        <dbReference type="ARBA" id="ARBA00022840"/>
    </source>
</evidence>
<dbReference type="Gene3D" id="3.90.1200.10">
    <property type="match status" value="1"/>
</dbReference>
<dbReference type="Gene3D" id="1.10.510.10">
    <property type="entry name" value="Transferase(Phosphotransferase) domain 1"/>
    <property type="match status" value="1"/>
</dbReference>
<organism evidence="11 12">
    <name type="scientific">Cordyceps militaris</name>
    <name type="common">Caterpillar fungus</name>
    <name type="synonym">Clavaria militaris</name>
    <dbReference type="NCBI Taxonomy" id="73501"/>
    <lineage>
        <taxon>Eukaryota</taxon>
        <taxon>Fungi</taxon>
        <taxon>Dikarya</taxon>
        <taxon>Ascomycota</taxon>
        <taxon>Pezizomycotina</taxon>
        <taxon>Sordariomycetes</taxon>
        <taxon>Hypocreomycetidae</taxon>
        <taxon>Hypocreales</taxon>
        <taxon>Cordycipitaceae</taxon>
        <taxon>Cordyceps</taxon>
    </lineage>
</organism>
<dbReference type="GO" id="GO:0000245">
    <property type="term" value="P:spliceosomal complex assembly"/>
    <property type="evidence" value="ECO:0007669"/>
    <property type="project" value="TreeGrafter"/>
</dbReference>
<dbReference type="EMBL" id="CP023322">
    <property type="protein sequence ID" value="ATY58906.1"/>
    <property type="molecule type" value="Genomic_DNA"/>
</dbReference>
<dbReference type="Pfam" id="PF01636">
    <property type="entry name" value="APH"/>
    <property type="match status" value="1"/>
</dbReference>
<evidence type="ECO:0000256" key="5">
    <source>
        <dbReference type="ARBA" id="ARBA00022777"/>
    </source>
</evidence>
<evidence type="ECO:0000256" key="7">
    <source>
        <dbReference type="ARBA" id="ARBA00047899"/>
    </source>
</evidence>
<evidence type="ECO:0000256" key="3">
    <source>
        <dbReference type="ARBA" id="ARBA00022679"/>
    </source>
</evidence>
<evidence type="ECO:0000259" key="10">
    <source>
        <dbReference type="PROSITE" id="PS50011"/>
    </source>
</evidence>
<dbReference type="InterPro" id="IPR002575">
    <property type="entry name" value="Aminoglycoside_PTrfase"/>
</dbReference>
<accession>A0A2H4S724</accession>
<dbReference type="PANTHER" id="PTHR47634">
    <property type="entry name" value="PROTEIN KINASE DOMAIN-CONTAINING PROTEIN-RELATED"/>
    <property type="match status" value="1"/>
</dbReference>
<dbReference type="PROSITE" id="PS00107">
    <property type="entry name" value="PROTEIN_KINASE_ATP"/>
    <property type="match status" value="1"/>
</dbReference>
<evidence type="ECO:0000313" key="11">
    <source>
        <dbReference type="EMBL" id="ATY58906.1"/>
    </source>
</evidence>
<protein>
    <recommendedName>
        <fullName evidence="1">non-specific serine/threonine protein kinase</fullName>
        <ecNumber evidence="1">2.7.11.1</ecNumber>
    </recommendedName>
</protein>
<dbReference type="CDD" id="cd05120">
    <property type="entry name" value="APH_ChoK_like"/>
    <property type="match status" value="1"/>
</dbReference>
<name>A0A2H4S724_CORMI</name>